<organism evidence="2 3">
    <name type="scientific">Phaseolus angularis</name>
    <name type="common">Azuki bean</name>
    <name type="synonym">Vigna angularis</name>
    <dbReference type="NCBI Taxonomy" id="3914"/>
    <lineage>
        <taxon>Eukaryota</taxon>
        <taxon>Viridiplantae</taxon>
        <taxon>Streptophyta</taxon>
        <taxon>Embryophyta</taxon>
        <taxon>Tracheophyta</taxon>
        <taxon>Spermatophyta</taxon>
        <taxon>Magnoliopsida</taxon>
        <taxon>eudicotyledons</taxon>
        <taxon>Gunneridae</taxon>
        <taxon>Pentapetalae</taxon>
        <taxon>rosids</taxon>
        <taxon>fabids</taxon>
        <taxon>Fabales</taxon>
        <taxon>Fabaceae</taxon>
        <taxon>Papilionoideae</taxon>
        <taxon>50 kb inversion clade</taxon>
        <taxon>NPAAA clade</taxon>
        <taxon>indigoferoid/millettioid clade</taxon>
        <taxon>Phaseoleae</taxon>
        <taxon>Vigna</taxon>
    </lineage>
</organism>
<sequence>MRGLRLTPLFVLSYCIVVNQDRCNILCDISCTARINIHGCISSLSAGLVGVALADGLAFAGTFPFLNTGVALWHVSFCLDDVFSCAEAILGKSNTTDPELLFKLSLRVAINELSKLSNVPSKLRANAINVCSSVIGDALDRLNDSISALGTVTGRIVSSTSVNNVET</sequence>
<dbReference type="Gene3D" id="1.20.140.40">
    <property type="entry name" value="Invertase/pectin methylesterase inhibitor family protein"/>
    <property type="match status" value="1"/>
</dbReference>
<evidence type="ECO:0000313" key="2">
    <source>
        <dbReference type="EMBL" id="KAG2376715.1"/>
    </source>
</evidence>
<dbReference type="SUPFAM" id="SSF101148">
    <property type="entry name" value="Plant invertase/pectin methylesterase inhibitor"/>
    <property type="match status" value="1"/>
</dbReference>
<evidence type="ECO:0000313" key="3">
    <source>
        <dbReference type="Proteomes" id="UP000743370"/>
    </source>
</evidence>
<dbReference type="GO" id="GO:0004857">
    <property type="term" value="F:enzyme inhibitor activity"/>
    <property type="evidence" value="ECO:0007669"/>
    <property type="project" value="InterPro"/>
</dbReference>
<dbReference type="InterPro" id="IPR035513">
    <property type="entry name" value="Invertase/methylesterase_inhib"/>
</dbReference>
<protein>
    <submittedName>
        <fullName evidence="2">Pectinesterase 3</fullName>
    </submittedName>
</protein>
<proteinExistence type="predicted"/>
<accession>A0A8T0JQ28</accession>
<comment type="caution">
    <text evidence="2">The sequence shown here is derived from an EMBL/GenBank/DDBJ whole genome shotgun (WGS) entry which is preliminary data.</text>
</comment>
<feature type="domain" description="Pectinesterase inhibitor" evidence="1">
    <location>
        <begin position="86"/>
        <end position="155"/>
    </location>
</feature>
<gene>
    <name evidence="2" type="ORF">HKW66_Vig0243450</name>
</gene>
<dbReference type="Pfam" id="PF04043">
    <property type="entry name" value="PMEI"/>
    <property type="match status" value="1"/>
</dbReference>
<reference evidence="2 3" key="1">
    <citation type="submission" date="2020-05" db="EMBL/GenBank/DDBJ databases">
        <title>Vigna angularis (adzuki bean) Var. LongXiaoDou No. 4 denovo assembly.</title>
        <authorList>
            <person name="Xiang H."/>
        </authorList>
    </citation>
    <scope>NUCLEOTIDE SEQUENCE [LARGE SCALE GENOMIC DNA]</scope>
    <source>
        <tissue evidence="2">Leaf</tissue>
    </source>
</reference>
<dbReference type="Proteomes" id="UP000743370">
    <property type="component" value="Unassembled WGS sequence"/>
</dbReference>
<evidence type="ECO:0000259" key="1">
    <source>
        <dbReference type="Pfam" id="PF04043"/>
    </source>
</evidence>
<name>A0A8T0JQ28_PHAAN</name>
<dbReference type="InterPro" id="IPR006501">
    <property type="entry name" value="Pectinesterase_inhib_dom"/>
</dbReference>
<dbReference type="AlphaFoldDB" id="A0A8T0JQ28"/>
<dbReference type="EMBL" id="JABFOF010000010">
    <property type="protein sequence ID" value="KAG2376715.1"/>
    <property type="molecule type" value="Genomic_DNA"/>
</dbReference>